<feature type="domain" description="ChsH2 C-terminal OB-fold" evidence="1">
    <location>
        <begin position="46"/>
        <end position="113"/>
    </location>
</feature>
<dbReference type="InterPro" id="IPR052513">
    <property type="entry name" value="Thioester_dehydratase-like"/>
</dbReference>
<comment type="caution">
    <text evidence="2">The sequence shown here is derived from an EMBL/GenBank/DDBJ whole genome shotgun (WGS) entry which is preliminary data.</text>
</comment>
<evidence type="ECO:0000313" key="3">
    <source>
        <dbReference type="Proteomes" id="UP001500713"/>
    </source>
</evidence>
<sequence length="135" mass="14748">MNAQPIADNLFTDDNMTALVGARNKQTGHISFPLPLTPNDDIEPIALASRGTVWTYTVQRFPPKTPYAGPADPENFKPYVVAYVSLPGQTMVESRLTGIEPEDVKIGMEVELTAIPLDPDAPASEQKMIHAFQPV</sequence>
<dbReference type="Proteomes" id="UP001500713">
    <property type="component" value="Unassembled WGS sequence"/>
</dbReference>
<dbReference type="Pfam" id="PF01796">
    <property type="entry name" value="OB_ChsH2_C"/>
    <property type="match status" value="1"/>
</dbReference>
<protein>
    <submittedName>
        <fullName evidence="2">OB-fold domain-containing protein</fullName>
    </submittedName>
</protein>
<gene>
    <name evidence="2" type="ORF">GCM10009096_31520</name>
</gene>
<evidence type="ECO:0000313" key="2">
    <source>
        <dbReference type="EMBL" id="GAA0486429.1"/>
    </source>
</evidence>
<dbReference type="RefSeq" id="WP_229955677.1">
    <property type="nucleotide sequence ID" value="NZ_BAAAEM010000003.1"/>
</dbReference>
<keyword evidence="3" id="KW-1185">Reference proteome</keyword>
<dbReference type="PANTHER" id="PTHR34075">
    <property type="entry name" value="BLR3430 PROTEIN"/>
    <property type="match status" value="1"/>
</dbReference>
<accession>A0ABN1AYR4</accession>
<name>A0ABN1AYR4_9SPHN</name>
<dbReference type="InterPro" id="IPR012340">
    <property type="entry name" value="NA-bd_OB-fold"/>
</dbReference>
<proteinExistence type="predicted"/>
<dbReference type="EMBL" id="BAAAEM010000003">
    <property type="protein sequence ID" value="GAA0486429.1"/>
    <property type="molecule type" value="Genomic_DNA"/>
</dbReference>
<reference evidence="2 3" key="1">
    <citation type="journal article" date="2019" name="Int. J. Syst. Evol. Microbiol.">
        <title>The Global Catalogue of Microorganisms (GCM) 10K type strain sequencing project: providing services to taxonomists for standard genome sequencing and annotation.</title>
        <authorList>
            <consortium name="The Broad Institute Genomics Platform"/>
            <consortium name="The Broad Institute Genome Sequencing Center for Infectious Disease"/>
            <person name="Wu L."/>
            <person name="Ma J."/>
        </authorList>
    </citation>
    <scope>NUCLEOTIDE SEQUENCE [LARGE SCALE GENOMIC DNA]</scope>
    <source>
        <strain evidence="2 3">JCM 14162</strain>
    </source>
</reference>
<dbReference type="InterPro" id="IPR002878">
    <property type="entry name" value="ChsH2_C"/>
</dbReference>
<dbReference type="PANTHER" id="PTHR34075:SF5">
    <property type="entry name" value="BLR3430 PROTEIN"/>
    <property type="match status" value="1"/>
</dbReference>
<evidence type="ECO:0000259" key="1">
    <source>
        <dbReference type="Pfam" id="PF01796"/>
    </source>
</evidence>
<organism evidence="2 3">
    <name type="scientific">Parasphingorhabdus litoris</name>
    <dbReference type="NCBI Taxonomy" id="394733"/>
    <lineage>
        <taxon>Bacteria</taxon>
        <taxon>Pseudomonadati</taxon>
        <taxon>Pseudomonadota</taxon>
        <taxon>Alphaproteobacteria</taxon>
        <taxon>Sphingomonadales</taxon>
        <taxon>Sphingomonadaceae</taxon>
        <taxon>Parasphingorhabdus</taxon>
    </lineage>
</organism>
<dbReference type="SUPFAM" id="SSF50249">
    <property type="entry name" value="Nucleic acid-binding proteins"/>
    <property type="match status" value="1"/>
</dbReference>